<evidence type="ECO:0000256" key="1">
    <source>
        <dbReference type="ARBA" id="ARBA00004141"/>
    </source>
</evidence>
<dbReference type="InterPro" id="IPR006076">
    <property type="entry name" value="FAD-dep_OxRdtase"/>
</dbReference>
<keyword evidence="3 5" id="KW-1133">Transmembrane helix</keyword>
<dbReference type="AlphaFoldDB" id="A0A8S2GD99"/>
<dbReference type="Proteomes" id="UP000677228">
    <property type="component" value="Unassembled WGS sequence"/>
</dbReference>
<evidence type="ECO:0000259" key="6">
    <source>
        <dbReference type="Pfam" id="PF01266"/>
    </source>
</evidence>
<accession>A0A8S2GD99</accession>
<evidence type="ECO:0000256" key="4">
    <source>
        <dbReference type="ARBA" id="ARBA00023136"/>
    </source>
</evidence>
<feature type="transmembrane region" description="Helical" evidence="5">
    <location>
        <begin position="6"/>
        <end position="24"/>
    </location>
</feature>
<dbReference type="InterPro" id="IPR036188">
    <property type="entry name" value="FAD/NAD-bd_sf"/>
</dbReference>
<reference evidence="8" key="1">
    <citation type="submission" date="2021-02" db="EMBL/GenBank/DDBJ databases">
        <authorList>
            <person name="Nowell W R."/>
        </authorList>
    </citation>
    <scope>NUCLEOTIDE SEQUENCE</scope>
</reference>
<comment type="subcellular location">
    <subcellularLocation>
        <location evidence="1">Membrane</location>
        <topology evidence="1">Multi-pass membrane protein</topology>
    </subcellularLocation>
</comment>
<dbReference type="GO" id="GO:0016020">
    <property type="term" value="C:membrane"/>
    <property type="evidence" value="ECO:0007669"/>
    <property type="project" value="UniProtKB-SubCell"/>
</dbReference>
<dbReference type="Gene3D" id="1.20.1740.10">
    <property type="entry name" value="Amino acid/polyamine transporter I"/>
    <property type="match status" value="1"/>
</dbReference>
<dbReference type="Gene3D" id="3.50.50.60">
    <property type="entry name" value="FAD/NAD(P)-binding domain"/>
    <property type="match status" value="2"/>
</dbReference>
<dbReference type="Pfam" id="PF01266">
    <property type="entry name" value="DAO"/>
    <property type="match status" value="2"/>
</dbReference>
<keyword evidence="2 5" id="KW-0812">Transmembrane</keyword>
<sequence>MQWIFTVLKFFPVIAIIILSFMEFDSKFINDGLNLVDGGRAPNKGLISVSPYLGIFASVPAIFYSFDGFYSVTSLKRNLKSERSLGPLIAIGLSIVVGVYLLISTGLFVSSSDGTINNLKINPYLRKAITAVIAIAIIGVLNGELVATFILILLGNGVVYNVIGKKTKGSGGGIISIGFGWGFAVLIGSIAGTAIGGSGAKPSTGVSKKPAIKSLPQKIQRKANFMAPISVGPKTYDAIIIGAGIIGSSIAYELVKNGLKVLVLEKNPHVASETTSGNSSIIHGGFDAKTGKLKAKLNVEVIGFSKNDTPALEDLYARGIANGVPKNFLKIINRSELLAMEPNINPRAHIENEAVTSIKFSQRIFLVGTNKNKEYRAKLVINAAGHYADSIAALAGYPDFKQTARRGQYIVLARDHAAGMTKNVCFLLPTKFGKGVLVTEMLDGNVLIGPTAEDGVAKTDARTINKKMNKKIIKNASLLFPKLPFDKQVSIFAGSRPIDQMTSDFVIAPAKQNAQFINAAGMQSPGLSAAPAVALRVLELVREAGVQTTKNSDFRPHFRNRIY</sequence>
<feature type="transmembrane region" description="Helical" evidence="5">
    <location>
        <begin position="129"/>
        <end position="154"/>
    </location>
</feature>
<organism evidence="8 9">
    <name type="scientific">Didymodactylos carnosus</name>
    <dbReference type="NCBI Taxonomy" id="1234261"/>
    <lineage>
        <taxon>Eukaryota</taxon>
        <taxon>Metazoa</taxon>
        <taxon>Spiralia</taxon>
        <taxon>Gnathifera</taxon>
        <taxon>Rotifera</taxon>
        <taxon>Eurotatoria</taxon>
        <taxon>Bdelloidea</taxon>
        <taxon>Philodinida</taxon>
        <taxon>Philodinidae</taxon>
        <taxon>Didymodactylos</taxon>
    </lineage>
</organism>
<protein>
    <recommendedName>
        <fullName evidence="6">FAD dependent oxidoreductase domain-containing protein</fullName>
    </recommendedName>
</protein>
<dbReference type="InterPro" id="IPR052745">
    <property type="entry name" value="G3P_Oxidase/Oxidoreductase"/>
</dbReference>
<feature type="transmembrane region" description="Helical" evidence="5">
    <location>
        <begin position="45"/>
        <end position="66"/>
    </location>
</feature>
<feature type="transmembrane region" description="Helical" evidence="5">
    <location>
        <begin position="174"/>
        <end position="195"/>
    </location>
</feature>
<feature type="domain" description="FAD dependent oxidoreductase" evidence="6">
    <location>
        <begin position="237"/>
        <end position="301"/>
    </location>
</feature>
<keyword evidence="4 5" id="KW-0472">Membrane</keyword>
<evidence type="ECO:0000313" key="8">
    <source>
        <dbReference type="EMBL" id="CAF3496248.1"/>
    </source>
</evidence>
<dbReference type="InterPro" id="IPR023271">
    <property type="entry name" value="Aquaporin-like"/>
</dbReference>
<dbReference type="SUPFAM" id="SSF51905">
    <property type="entry name" value="FAD/NAD(P)-binding domain"/>
    <property type="match status" value="1"/>
</dbReference>
<evidence type="ECO:0000313" key="9">
    <source>
        <dbReference type="Proteomes" id="UP000682733"/>
    </source>
</evidence>
<dbReference type="SUPFAM" id="SSF81338">
    <property type="entry name" value="Aquaporin-like"/>
    <property type="match status" value="1"/>
</dbReference>
<dbReference type="PANTHER" id="PTHR42720">
    <property type="entry name" value="GLYCEROL-3-PHOSPHATE DEHYDROGENASE"/>
    <property type="match status" value="1"/>
</dbReference>
<evidence type="ECO:0000313" key="7">
    <source>
        <dbReference type="EMBL" id="CAF0723804.1"/>
    </source>
</evidence>
<dbReference type="EMBL" id="CAJOBA010000028">
    <property type="protein sequence ID" value="CAF3496248.1"/>
    <property type="molecule type" value="Genomic_DNA"/>
</dbReference>
<dbReference type="Proteomes" id="UP000682733">
    <property type="component" value="Unassembled WGS sequence"/>
</dbReference>
<dbReference type="Gene3D" id="3.30.9.10">
    <property type="entry name" value="D-Amino Acid Oxidase, subunit A, domain 2"/>
    <property type="match status" value="1"/>
</dbReference>
<evidence type="ECO:0000256" key="5">
    <source>
        <dbReference type="SAM" id="Phobius"/>
    </source>
</evidence>
<dbReference type="EMBL" id="CAJNOK010000028">
    <property type="protein sequence ID" value="CAF0723804.1"/>
    <property type="molecule type" value="Genomic_DNA"/>
</dbReference>
<proteinExistence type="predicted"/>
<name>A0A8S2GD99_9BILA</name>
<gene>
    <name evidence="7" type="ORF">OVA965_LOCUS256</name>
    <name evidence="8" type="ORF">TMI583_LOCUS256</name>
</gene>
<comment type="caution">
    <text evidence="8">The sequence shown here is derived from an EMBL/GenBank/DDBJ whole genome shotgun (WGS) entry which is preliminary data.</text>
</comment>
<feature type="transmembrane region" description="Helical" evidence="5">
    <location>
        <begin position="86"/>
        <end position="109"/>
    </location>
</feature>
<dbReference type="PANTHER" id="PTHR42720:SF1">
    <property type="entry name" value="GLYCEROL 3-PHOSPHATE OXIDASE"/>
    <property type="match status" value="1"/>
</dbReference>
<evidence type="ECO:0000256" key="2">
    <source>
        <dbReference type="ARBA" id="ARBA00022692"/>
    </source>
</evidence>
<feature type="domain" description="FAD dependent oxidoreductase" evidence="6">
    <location>
        <begin position="350"/>
        <end position="537"/>
    </location>
</feature>
<evidence type="ECO:0000256" key="3">
    <source>
        <dbReference type="ARBA" id="ARBA00022989"/>
    </source>
</evidence>